<evidence type="ECO:0000259" key="1">
    <source>
        <dbReference type="Pfam" id="PF01402"/>
    </source>
</evidence>
<dbReference type="EMBL" id="JACJQB010000082">
    <property type="protein sequence ID" value="MBD2190118.1"/>
    <property type="molecule type" value="Genomic_DNA"/>
</dbReference>
<reference evidence="2 3" key="1">
    <citation type="journal article" date="2020" name="ISME J.">
        <title>Comparative genomics reveals insights into cyanobacterial evolution and habitat adaptation.</title>
        <authorList>
            <person name="Chen M.Y."/>
            <person name="Teng W.K."/>
            <person name="Zhao L."/>
            <person name="Hu C.X."/>
            <person name="Zhou Y.K."/>
            <person name="Han B.P."/>
            <person name="Song L.R."/>
            <person name="Shu W.S."/>
        </authorList>
    </citation>
    <scope>NUCLEOTIDE SEQUENCE [LARGE SCALE GENOMIC DNA]</scope>
    <source>
        <strain evidence="2 3">FACHB-723</strain>
    </source>
</reference>
<dbReference type="Proteomes" id="UP000642094">
    <property type="component" value="Unassembled WGS sequence"/>
</dbReference>
<accession>A0ABR8A1P8</accession>
<comment type="caution">
    <text evidence="2">The sequence shown here is derived from an EMBL/GenBank/DDBJ whole genome shotgun (WGS) entry which is preliminary data.</text>
</comment>
<proteinExistence type="predicted"/>
<dbReference type="Pfam" id="PF01402">
    <property type="entry name" value="RHH_1"/>
    <property type="match status" value="1"/>
</dbReference>
<feature type="domain" description="Ribbon-helix-helix protein CopG" evidence="1">
    <location>
        <begin position="5"/>
        <end position="33"/>
    </location>
</feature>
<dbReference type="InterPro" id="IPR002145">
    <property type="entry name" value="CopG"/>
</dbReference>
<keyword evidence="3" id="KW-1185">Reference proteome</keyword>
<evidence type="ECO:0000313" key="3">
    <source>
        <dbReference type="Proteomes" id="UP000642094"/>
    </source>
</evidence>
<evidence type="ECO:0000313" key="2">
    <source>
        <dbReference type="EMBL" id="MBD2190118.1"/>
    </source>
</evidence>
<name>A0ABR8A1P8_9CYAN</name>
<gene>
    <name evidence="2" type="ORF">H6F41_18505</name>
</gene>
<protein>
    <submittedName>
        <fullName evidence="2">Ribbon-helix-helix protein, CopG family</fullName>
    </submittedName>
</protein>
<dbReference type="RefSeq" id="WP_190404922.1">
    <property type="nucleotide sequence ID" value="NZ_JACJQB010000082.1"/>
</dbReference>
<organism evidence="2 3">
    <name type="scientific">Pseudanabaena mucicola FACHB-723</name>
    <dbReference type="NCBI Taxonomy" id="2692860"/>
    <lineage>
        <taxon>Bacteria</taxon>
        <taxon>Bacillati</taxon>
        <taxon>Cyanobacteriota</taxon>
        <taxon>Cyanophyceae</taxon>
        <taxon>Pseudanabaenales</taxon>
        <taxon>Pseudanabaenaceae</taxon>
        <taxon>Pseudanabaena</taxon>
    </lineage>
</organism>
<sequence>MNKSKTISAHVTSETIAKIDHLAKLENRSRSQLTGAVVELGGDLPHEAWTALLQIKAMGTIEDWQALQQALTRTLLNHRYRLLQQKMSTQGDRQWLDTLETEDDILNAAVLLTQHG</sequence>